<organism evidence="2 3">
    <name type="scientific">Portunus trituberculatus</name>
    <name type="common">Swimming crab</name>
    <name type="synonym">Neptunus trituberculatus</name>
    <dbReference type="NCBI Taxonomy" id="210409"/>
    <lineage>
        <taxon>Eukaryota</taxon>
        <taxon>Metazoa</taxon>
        <taxon>Ecdysozoa</taxon>
        <taxon>Arthropoda</taxon>
        <taxon>Crustacea</taxon>
        <taxon>Multicrustacea</taxon>
        <taxon>Malacostraca</taxon>
        <taxon>Eumalacostraca</taxon>
        <taxon>Eucarida</taxon>
        <taxon>Decapoda</taxon>
        <taxon>Pleocyemata</taxon>
        <taxon>Brachyura</taxon>
        <taxon>Eubrachyura</taxon>
        <taxon>Portunoidea</taxon>
        <taxon>Portunidae</taxon>
        <taxon>Portuninae</taxon>
        <taxon>Portunus</taxon>
    </lineage>
</organism>
<evidence type="ECO:0000313" key="2">
    <source>
        <dbReference type="EMBL" id="MPC96460.1"/>
    </source>
</evidence>
<dbReference type="EMBL" id="VSRR010106059">
    <property type="protein sequence ID" value="MPC96460.1"/>
    <property type="molecule type" value="Genomic_DNA"/>
</dbReference>
<dbReference type="OrthoDB" id="8775810at2759"/>
<keyword evidence="3" id="KW-1185">Reference proteome</keyword>
<name>A0A5B7JIA0_PORTR</name>
<feature type="signal peptide" evidence="1">
    <location>
        <begin position="1"/>
        <end position="20"/>
    </location>
</feature>
<gene>
    <name evidence="2" type="ORF">E2C01_091719</name>
</gene>
<accession>A0A5B7JIA0</accession>
<protein>
    <submittedName>
        <fullName evidence="2">Uncharacterized protein</fullName>
    </submittedName>
</protein>
<keyword evidence="1" id="KW-0732">Signal</keyword>
<comment type="caution">
    <text evidence="2">The sequence shown here is derived from an EMBL/GenBank/DDBJ whole genome shotgun (WGS) entry which is preliminary data.</text>
</comment>
<dbReference type="AlphaFoldDB" id="A0A5B7JIA0"/>
<dbReference type="Proteomes" id="UP000324222">
    <property type="component" value="Unassembled WGS sequence"/>
</dbReference>
<sequence>MRLGLDRLLQISFFIICVHFLPPPTRHVSSHPFTASRRKHLLNSPLLSRRRQRRGTVESSDDEVLHCSSDAEVLCSSSNYRDLETFQKTQLRNKVVVVVVVVVVTDAVV</sequence>
<evidence type="ECO:0000313" key="3">
    <source>
        <dbReference type="Proteomes" id="UP000324222"/>
    </source>
</evidence>
<reference evidence="2 3" key="1">
    <citation type="submission" date="2019-05" db="EMBL/GenBank/DDBJ databases">
        <title>Another draft genome of Portunus trituberculatus and its Hox gene families provides insights of decapod evolution.</title>
        <authorList>
            <person name="Jeong J.-H."/>
            <person name="Song I."/>
            <person name="Kim S."/>
            <person name="Choi T."/>
            <person name="Kim D."/>
            <person name="Ryu S."/>
            <person name="Kim W."/>
        </authorList>
    </citation>
    <scope>NUCLEOTIDE SEQUENCE [LARGE SCALE GENOMIC DNA]</scope>
    <source>
        <tissue evidence="2">Muscle</tissue>
    </source>
</reference>
<feature type="chain" id="PRO_5022803214" evidence="1">
    <location>
        <begin position="21"/>
        <end position="109"/>
    </location>
</feature>
<proteinExistence type="predicted"/>
<evidence type="ECO:0000256" key="1">
    <source>
        <dbReference type="SAM" id="SignalP"/>
    </source>
</evidence>